<protein>
    <submittedName>
        <fullName evidence="6">Sodium symporter transmembrane region protein</fullName>
    </submittedName>
</protein>
<feature type="transmembrane region" description="Helical" evidence="5">
    <location>
        <begin position="216"/>
        <end position="239"/>
    </location>
</feature>
<feature type="transmembrane region" description="Helical" evidence="5">
    <location>
        <begin position="12"/>
        <end position="29"/>
    </location>
</feature>
<proteinExistence type="predicted"/>
<evidence type="ECO:0000256" key="1">
    <source>
        <dbReference type="ARBA" id="ARBA00004141"/>
    </source>
</evidence>
<dbReference type="PANTHER" id="PTHR10283:SF125">
    <property type="entry name" value="MG(2+)_CITRATE COMPLEX SECONDARY TRANSPORTER"/>
    <property type="match status" value="1"/>
</dbReference>
<dbReference type="EMBL" id="AAOW01000009">
    <property type="protein sequence ID" value="EAR61276.1"/>
    <property type="molecule type" value="Genomic_DNA"/>
</dbReference>
<keyword evidence="7" id="KW-1185">Reference proteome</keyword>
<feature type="transmembrane region" description="Helical" evidence="5">
    <location>
        <begin position="35"/>
        <end position="52"/>
    </location>
</feature>
<dbReference type="OrthoDB" id="5460483at2"/>
<feature type="transmembrane region" description="Helical" evidence="5">
    <location>
        <begin position="357"/>
        <end position="381"/>
    </location>
</feature>
<comment type="caution">
    <text evidence="6">The sequence shown here is derived from an EMBL/GenBank/DDBJ whole genome shotgun (WGS) entry which is preliminary data.</text>
</comment>
<evidence type="ECO:0000256" key="5">
    <source>
        <dbReference type="SAM" id="Phobius"/>
    </source>
</evidence>
<dbReference type="AlphaFoldDB" id="A0A7U8C5W1"/>
<feature type="transmembrane region" description="Helical" evidence="5">
    <location>
        <begin position="432"/>
        <end position="455"/>
    </location>
</feature>
<dbReference type="GO" id="GO:0005886">
    <property type="term" value="C:plasma membrane"/>
    <property type="evidence" value="ECO:0007669"/>
    <property type="project" value="TreeGrafter"/>
</dbReference>
<keyword evidence="3 5" id="KW-1133">Transmembrane helix</keyword>
<dbReference type="Pfam" id="PF00939">
    <property type="entry name" value="Na_sulph_symp"/>
    <property type="match status" value="1"/>
</dbReference>
<dbReference type="InterPro" id="IPR001898">
    <property type="entry name" value="SLC13A/DASS"/>
</dbReference>
<feature type="transmembrane region" description="Helical" evidence="5">
    <location>
        <begin position="314"/>
        <end position="337"/>
    </location>
</feature>
<dbReference type="Proteomes" id="UP000002171">
    <property type="component" value="Unassembled WGS sequence"/>
</dbReference>
<organism evidence="6 7">
    <name type="scientific">Neptuniibacter caesariensis</name>
    <dbReference type="NCBI Taxonomy" id="207954"/>
    <lineage>
        <taxon>Bacteria</taxon>
        <taxon>Pseudomonadati</taxon>
        <taxon>Pseudomonadota</taxon>
        <taxon>Gammaproteobacteria</taxon>
        <taxon>Oceanospirillales</taxon>
        <taxon>Oceanospirillaceae</taxon>
        <taxon>Neptuniibacter</taxon>
    </lineage>
</organism>
<evidence type="ECO:0000256" key="2">
    <source>
        <dbReference type="ARBA" id="ARBA00022692"/>
    </source>
</evidence>
<evidence type="ECO:0000313" key="7">
    <source>
        <dbReference type="Proteomes" id="UP000002171"/>
    </source>
</evidence>
<comment type="subcellular location">
    <subcellularLocation>
        <location evidence="1">Membrane</location>
        <topology evidence="1">Multi-pass membrane protein</topology>
    </subcellularLocation>
</comment>
<dbReference type="GO" id="GO:0022857">
    <property type="term" value="F:transmembrane transporter activity"/>
    <property type="evidence" value="ECO:0007669"/>
    <property type="project" value="InterPro"/>
</dbReference>
<accession>A0A7U8C5W1</accession>
<keyword evidence="4 5" id="KW-0472">Membrane</keyword>
<feature type="transmembrane region" description="Helical" evidence="5">
    <location>
        <begin position="260"/>
        <end position="275"/>
    </location>
</feature>
<feature type="transmembrane region" description="Helical" evidence="5">
    <location>
        <begin position="122"/>
        <end position="140"/>
    </location>
</feature>
<feature type="transmembrane region" description="Helical" evidence="5">
    <location>
        <begin position="59"/>
        <end position="76"/>
    </location>
</feature>
<reference evidence="6 7" key="1">
    <citation type="submission" date="2006-02" db="EMBL/GenBank/DDBJ databases">
        <authorList>
            <person name="Pinhassi J."/>
            <person name="Pedros-Alio C."/>
            <person name="Ferriera S."/>
            <person name="Johnson J."/>
            <person name="Kravitz S."/>
            <person name="Halpern A."/>
            <person name="Remington K."/>
            <person name="Beeson K."/>
            <person name="Tran B."/>
            <person name="Rogers Y.-H."/>
            <person name="Friedman R."/>
            <person name="Venter J.C."/>
        </authorList>
    </citation>
    <scope>NUCLEOTIDE SEQUENCE [LARGE SCALE GENOMIC DNA]</scope>
    <source>
        <strain evidence="6 7">MED92</strain>
    </source>
</reference>
<gene>
    <name evidence="6" type="ORF">MED92_11134</name>
</gene>
<evidence type="ECO:0000313" key="6">
    <source>
        <dbReference type="EMBL" id="EAR61276.1"/>
    </source>
</evidence>
<dbReference type="PANTHER" id="PTHR10283">
    <property type="entry name" value="SOLUTE CARRIER FAMILY 13 MEMBER"/>
    <property type="match status" value="1"/>
</dbReference>
<dbReference type="RefSeq" id="WP_007019922.1">
    <property type="nucleotide sequence ID" value="NZ_CH724125.1"/>
</dbReference>
<sequence>MNISLSKGQISAIILLPLCILSLLLGPAADYLNQQQLTAACLILGAIVLYATSAIPEHVTALIFMAVAMLLAVAPAETVFSGFYSTACWLIFAGLIIGIAINETGLAQRIAAGFSNHLDSSYLKLISGIVIMATLLGFLMPSSMGRAVLFIPIAMAVADRCGFKTGSNGQIGVALAAAFGCHVPTFAVLPANVPNMVMIGAAETIHNWTPLYAEYLFLHFPILGLLKGILIISLILWLYPDSPKRNHEATEQSRMSFNEYKLLFIVLITLGFWLTDSFHHISAAWIGLTAACVLLLPGIGLVSSKSLNNKFNIGSLIFVVGILGLGTLINHSGLGALAGDHLNNWLPLAPGEDLSNFISLAMTAFTTGIVTTLPGVSAVLTPFAEQLADKSGFSLQAVLMTQVLGFSTILFPFQSAPLMVGMQIAKVPIKHAAKLCFVLTPLTLFILFPLDYLWWQLLGWI</sequence>
<evidence type="ECO:0000256" key="3">
    <source>
        <dbReference type="ARBA" id="ARBA00022989"/>
    </source>
</evidence>
<name>A0A7U8C5W1_NEPCE</name>
<evidence type="ECO:0000256" key="4">
    <source>
        <dbReference type="ARBA" id="ARBA00023136"/>
    </source>
</evidence>
<keyword evidence="2 5" id="KW-0812">Transmembrane</keyword>
<feature type="transmembrane region" description="Helical" evidence="5">
    <location>
        <begin position="281"/>
        <end position="302"/>
    </location>
</feature>